<keyword evidence="2" id="KW-0411">Iron-sulfur</keyword>
<dbReference type="Pfam" id="PF00111">
    <property type="entry name" value="Fer2"/>
    <property type="match status" value="1"/>
</dbReference>
<keyword evidence="3" id="KW-0732">Signal</keyword>
<keyword evidence="1" id="KW-0479">Metal-binding</keyword>
<protein>
    <recommendedName>
        <fullName evidence="4">2Fe-2S ferredoxin-type domain-containing protein</fullName>
    </recommendedName>
</protein>
<gene>
    <name evidence="5" type="ORF">PPYR1160_LOCUS5875</name>
</gene>
<name>A0A7R9YBE8_9STRA</name>
<dbReference type="Gene3D" id="3.10.20.30">
    <property type="match status" value="1"/>
</dbReference>
<dbReference type="SUPFAM" id="SSF54292">
    <property type="entry name" value="2Fe-2S ferredoxin-like"/>
    <property type="match status" value="1"/>
</dbReference>
<evidence type="ECO:0000256" key="3">
    <source>
        <dbReference type="SAM" id="SignalP"/>
    </source>
</evidence>
<accession>A0A7R9YBE8</accession>
<proteinExistence type="predicted"/>
<dbReference type="AlphaFoldDB" id="A0A7R9YBE8"/>
<dbReference type="GO" id="GO:0051537">
    <property type="term" value="F:2 iron, 2 sulfur cluster binding"/>
    <property type="evidence" value="ECO:0007669"/>
    <property type="project" value="UniProtKB-KW"/>
</dbReference>
<dbReference type="InterPro" id="IPR001041">
    <property type="entry name" value="2Fe-2S_ferredoxin-type"/>
</dbReference>
<sequence length="115" mass="12336">MKVFTVLVVLAALLLAPASAFVRSAPRAPLGDRLRLQAKQVEVTFTDNGKTVLATQGEPIGNVAKRAGVRIQFDCKKGRCGTCEVRLNGRASAKICQGAKIPMGPAKKLSIQYRK</sequence>
<feature type="signal peptide" evidence="3">
    <location>
        <begin position="1"/>
        <end position="20"/>
    </location>
</feature>
<dbReference type="PROSITE" id="PS51085">
    <property type="entry name" value="2FE2S_FER_2"/>
    <property type="match status" value="1"/>
</dbReference>
<dbReference type="InterPro" id="IPR012675">
    <property type="entry name" value="Beta-grasp_dom_sf"/>
</dbReference>
<evidence type="ECO:0000259" key="4">
    <source>
        <dbReference type="PROSITE" id="PS51085"/>
    </source>
</evidence>
<evidence type="ECO:0000313" key="5">
    <source>
        <dbReference type="EMBL" id="CAD8256383.1"/>
    </source>
</evidence>
<feature type="chain" id="PRO_5031392810" description="2Fe-2S ferredoxin-type domain-containing protein" evidence="3">
    <location>
        <begin position="21"/>
        <end position="115"/>
    </location>
</feature>
<dbReference type="CDD" id="cd00207">
    <property type="entry name" value="fer2"/>
    <property type="match status" value="1"/>
</dbReference>
<dbReference type="PROSITE" id="PS00197">
    <property type="entry name" value="2FE2S_FER_1"/>
    <property type="match status" value="1"/>
</dbReference>
<keyword evidence="1" id="KW-0408">Iron</keyword>
<evidence type="ECO:0000256" key="2">
    <source>
        <dbReference type="ARBA" id="ARBA00023014"/>
    </source>
</evidence>
<keyword evidence="1" id="KW-0001">2Fe-2S</keyword>
<dbReference type="InterPro" id="IPR036010">
    <property type="entry name" value="2Fe-2S_ferredoxin-like_sf"/>
</dbReference>
<organism evidence="5">
    <name type="scientific">Pinguiococcus pyrenoidosus</name>
    <dbReference type="NCBI Taxonomy" id="172671"/>
    <lineage>
        <taxon>Eukaryota</taxon>
        <taxon>Sar</taxon>
        <taxon>Stramenopiles</taxon>
        <taxon>Ochrophyta</taxon>
        <taxon>Pinguiophyceae</taxon>
        <taxon>Pinguiochrysidales</taxon>
        <taxon>Pinguiochrysidaceae</taxon>
        <taxon>Pinguiococcus</taxon>
    </lineage>
</organism>
<reference evidence="5" key="1">
    <citation type="submission" date="2021-01" db="EMBL/GenBank/DDBJ databases">
        <authorList>
            <person name="Corre E."/>
            <person name="Pelletier E."/>
            <person name="Niang G."/>
            <person name="Scheremetjew M."/>
            <person name="Finn R."/>
            <person name="Kale V."/>
            <person name="Holt S."/>
            <person name="Cochrane G."/>
            <person name="Meng A."/>
            <person name="Brown T."/>
            <person name="Cohen L."/>
        </authorList>
    </citation>
    <scope>NUCLEOTIDE SEQUENCE</scope>
    <source>
        <strain evidence="5">CCMP2078</strain>
    </source>
</reference>
<dbReference type="InterPro" id="IPR006058">
    <property type="entry name" value="2Fe2S_fd_BS"/>
</dbReference>
<evidence type="ECO:0000256" key="1">
    <source>
        <dbReference type="ARBA" id="ARBA00022714"/>
    </source>
</evidence>
<dbReference type="EMBL" id="HBEA01007659">
    <property type="protein sequence ID" value="CAD8256383.1"/>
    <property type="molecule type" value="Transcribed_RNA"/>
</dbReference>
<feature type="domain" description="2Fe-2S ferredoxin-type" evidence="4">
    <location>
        <begin position="39"/>
        <end position="115"/>
    </location>
</feature>